<evidence type="ECO:0000256" key="2">
    <source>
        <dbReference type="ARBA" id="ARBA00019191"/>
    </source>
</evidence>
<keyword evidence="10" id="KW-1185">Reference proteome</keyword>
<evidence type="ECO:0000256" key="3">
    <source>
        <dbReference type="ARBA" id="ARBA00022490"/>
    </source>
</evidence>
<dbReference type="AlphaFoldDB" id="A0A2U1ZZA4"/>
<dbReference type="Gene3D" id="3.40.630.20">
    <property type="entry name" value="Peptidase C15, pyroglutamyl peptidase I-like"/>
    <property type="match status" value="1"/>
</dbReference>
<protein>
    <recommendedName>
        <fullName evidence="2">Pyrrolidone-carboxylate peptidase</fullName>
    </recommendedName>
    <alternativeName>
        <fullName evidence="7">5-oxoprolyl-peptidase</fullName>
    </alternativeName>
    <alternativeName>
        <fullName evidence="8">Pyroglutamyl-peptidase I</fullName>
    </alternativeName>
</protein>
<dbReference type="PANTHER" id="PTHR23402">
    <property type="entry name" value="PROTEASE FAMILY C15 PYROGLUTAMYL-PEPTIDASE I-RELATED"/>
    <property type="match status" value="1"/>
</dbReference>
<evidence type="ECO:0000256" key="7">
    <source>
        <dbReference type="ARBA" id="ARBA00030836"/>
    </source>
</evidence>
<evidence type="ECO:0000256" key="6">
    <source>
        <dbReference type="ARBA" id="ARBA00022807"/>
    </source>
</evidence>
<dbReference type="Pfam" id="PF01470">
    <property type="entry name" value="Peptidase_C15"/>
    <property type="match status" value="1"/>
</dbReference>
<evidence type="ECO:0000313" key="9">
    <source>
        <dbReference type="EMBL" id="PWD52280.1"/>
    </source>
</evidence>
<dbReference type="PRINTS" id="PR00706">
    <property type="entry name" value="PYROGLUPTASE"/>
</dbReference>
<dbReference type="InterPro" id="IPR016125">
    <property type="entry name" value="Peptidase_C15-like"/>
</dbReference>
<dbReference type="GO" id="GO:0016920">
    <property type="term" value="F:pyroglutamyl-peptidase activity"/>
    <property type="evidence" value="ECO:0007669"/>
    <property type="project" value="InterPro"/>
</dbReference>
<comment type="caution">
    <text evidence="9">The sequence shown here is derived from an EMBL/GenBank/DDBJ whole genome shotgun (WGS) entry which is preliminary data.</text>
</comment>
<dbReference type="Proteomes" id="UP000245166">
    <property type="component" value="Unassembled WGS sequence"/>
</dbReference>
<dbReference type="EMBL" id="PYHR01000002">
    <property type="protein sequence ID" value="PWD52280.1"/>
    <property type="molecule type" value="Genomic_DNA"/>
</dbReference>
<dbReference type="SUPFAM" id="SSF53182">
    <property type="entry name" value="Pyrrolidone carboxyl peptidase (pyroglutamate aminopeptidase)"/>
    <property type="match status" value="1"/>
</dbReference>
<dbReference type="InterPro" id="IPR036440">
    <property type="entry name" value="Peptidase_C15-like_sf"/>
</dbReference>
<dbReference type="OrthoDB" id="9779738at2"/>
<dbReference type="GO" id="GO:0005829">
    <property type="term" value="C:cytosol"/>
    <property type="evidence" value="ECO:0007669"/>
    <property type="project" value="InterPro"/>
</dbReference>
<keyword evidence="4" id="KW-0645">Protease</keyword>
<dbReference type="PIRSF" id="PIRSF015592">
    <property type="entry name" value="Prld-crbxl_pptds"/>
    <property type="match status" value="1"/>
</dbReference>
<dbReference type="InterPro" id="IPR000816">
    <property type="entry name" value="Peptidase_C15"/>
</dbReference>
<name>A0A2U1ZZA4_9MICO</name>
<evidence type="ECO:0000256" key="4">
    <source>
        <dbReference type="ARBA" id="ARBA00022670"/>
    </source>
</evidence>
<gene>
    <name evidence="9" type="ORF">C8046_01830</name>
</gene>
<keyword evidence="3" id="KW-0963">Cytoplasm</keyword>
<reference evidence="9 10" key="1">
    <citation type="submission" date="2018-03" db="EMBL/GenBank/DDBJ databases">
        <title>Genome assembly of novel Miniimonas species PCH200.</title>
        <authorList>
            <person name="Thakur V."/>
            <person name="Kumar V."/>
            <person name="Singh D."/>
        </authorList>
    </citation>
    <scope>NUCLEOTIDE SEQUENCE [LARGE SCALE GENOMIC DNA]</scope>
    <source>
        <strain evidence="9 10">PCH200</strain>
    </source>
</reference>
<evidence type="ECO:0000256" key="5">
    <source>
        <dbReference type="ARBA" id="ARBA00022801"/>
    </source>
</evidence>
<evidence type="ECO:0000256" key="8">
    <source>
        <dbReference type="ARBA" id="ARBA00031559"/>
    </source>
</evidence>
<proteinExistence type="inferred from homology"/>
<dbReference type="PANTHER" id="PTHR23402:SF1">
    <property type="entry name" value="PYROGLUTAMYL-PEPTIDASE I"/>
    <property type="match status" value="1"/>
</dbReference>
<organism evidence="9 10">
    <name type="scientific">Serinibacter arcticus</name>
    <dbReference type="NCBI Taxonomy" id="1655435"/>
    <lineage>
        <taxon>Bacteria</taxon>
        <taxon>Bacillati</taxon>
        <taxon>Actinomycetota</taxon>
        <taxon>Actinomycetes</taxon>
        <taxon>Micrococcales</taxon>
        <taxon>Beutenbergiaceae</taxon>
        <taxon>Serinibacter</taxon>
    </lineage>
</organism>
<dbReference type="CDD" id="cd00501">
    <property type="entry name" value="Peptidase_C15"/>
    <property type="match status" value="1"/>
</dbReference>
<keyword evidence="5" id="KW-0378">Hydrolase</keyword>
<accession>A0A2U1ZZA4</accession>
<evidence type="ECO:0000256" key="1">
    <source>
        <dbReference type="ARBA" id="ARBA00006641"/>
    </source>
</evidence>
<keyword evidence="6" id="KW-0788">Thiol protease</keyword>
<comment type="similarity">
    <text evidence="1">Belongs to the peptidase C15 family.</text>
</comment>
<sequence>MLLTGFEPFDGAASNASWDAVLRLARDWDADDEGARLEVACLPVAFGAVRKRLAALVAEHAPAVVVATGVAPGSSAVRIERVALNLADARIPDNDGDQPVDAEVVPGAPLARLATLPVKAALAACRDLRLPVMESLSAGTYVCNATFVHALDVAPDARVGFVHVPREADLDLATTASALREIVRATLGHAGADLHVVGGSIA</sequence>
<evidence type="ECO:0000313" key="10">
    <source>
        <dbReference type="Proteomes" id="UP000245166"/>
    </source>
</evidence>
<dbReference type="GO" id="GO:0006508">
    <property type="term" value="P:proteolysis"/>
    <property type="evidence" value="ECO:0007669"/>
    <property type="project" value="UniProtKB-KW"/>
</dbReference>